<dbReference type="GeneID" id="36487601"/>
<dbReference type="EC" id="2.7.7.6" evidence="3"/>
<keyword evidence="8" id="KW-0804">Transcription</keyword>
<dbReference type="SMART" id="SM00663">
    <property type="entry name" value="RPOLA_N"/>
    <property type="match status" value="1"/>
</dbReference>
<evidence type="ECO:0000259" key="10">
    <source>
        <dbReference type="SMART" id="SM00663"/>
    </source>
</evidence>
<dbReference type="Gene3D" id="2.40.40.20">
    <property type="match status" value="1"/>
</dbReference>
<dbReference type="InterPro" id="IPR045867">
    <property type="entry name" value="DNA-dir_RpoC_beta_prime"/>
</dbReference>
<evidence type="ECO:0000256" key="9">
    <source>
        <dbReference type="ARBA" id="ARBA00048552"/>
    </source>
</evidence>
<sequence>MILKFKKIYNGYYQSNIRLYYKSNKSNTYSTKILSTPKYKNKLKNTHPFYFPKHKKNKIHNLNINKKKQDLVSLSLLSPEDIILLGEKNLRSGHIVGEISNSSMDSIKKPIVHGFFSEQIFGSINAESCACQKLQDIASLHHNWVLETMTSNLGDQKSQDVYIGYMCSFCLIEYNLGRSTLLSRQNERSTIFGHIQTSLPVINPLFFEKFHYFLNWSSQDLRNALFNRSFGYYPILQNFTFFSSQLYYYYLQENSAYFPENNNIYNSIFIEPLLLKKKEKLPEIYQLKMIPFSLFLESWYVSENIISENFINFYGIHSRKYWPLDYFPNSSYFSEFLDLFWISQTQLDKPQIPYLLRERSFFERNLEIDFPEILYNGFLEDVDIADDSEINEENMGTEINILIGTEIAEMILVQDYFFFSNITHLNILYNKVIYQYISFNVNSFFDYIQLFLTNWKNIHIFFEKNINVFDILKSTENFSNEFYYNSSQKLYLMCFLYTFKKMRKVIPLSVRKFKPLYQEKIDSFLFFMYFIKMFNIQKSQKYKGFFKYFAKRSSVILETKMEFLLGEANPLWILLRRFLVLPPEYRPVIDYDNDIESNIINQDETMEEILQKEIPSIFISEVNYLYKDFLFSIDKYLNMYYDEDNSGYLFRPQTSYEEISSYFSHFMDPRSVENFNTLANELVFFYWDVRVASFTNMQRDLGILINHSKPVKLNSQSFGITKPQSNLESLLDRLKGKTGYIRQYLLGRRVDYSGRSVIASCPDLEIYECGIPFNLALILFSPFLKRITKMKAYSQIVLKKKKFQENLRNIQKGSSYQVYIKDLKKRNSLNYPEYNKNYLWEILENFCKMIPVLLNRAPTLHRKGIQGFILKLSRHKAIELHPLVCPAFNADFDGDQMAIHLPITESSRIEALSVLWSSLAILGIADGEPIISPAQDMILGLNYSTLASSKSLIYNSTKNQLIWFNLSDILLNEKIFQCYIQFDDKPRNISWFLENFNDENDESFLNDIEEIHLIQNTFCKKITTNFLISVNSIIFFSEFQKQQVIFKTTLGRFVLNKYFFPYEKNYKKKIYDNSNINKHFEYQLSFFSVRYYKRFFFFHKKYEIDHILLYYYNIWFGKQYMIYAFWTKIETAPKLIQERSKFLFFWKKKSVFSFYIKTLNTYEQLEQLYKNLYKYSYYYEKIKN</sequence>
<dbReference type="InterPro" id="IPR042102">
    <property type="entry name" value="RNA_pol_Rpb1_3_sf"/>
</dbReference>
<gene>
    <name evidence="11" type="primary">rpoC1</name>
</gene>
<dbReference type="GO" id="GO:0000428">
    <property type="term" value="C:DNA-directed RNA polymerase complex"/>
    <property type="evidence" value="ECO:0007669"/>
    <property type="project" value="UniProtKB-KW"/>
</dbReference>
<name>A0A2Z6BEP1_9CHLO</name>
<keyword evidence="11" id="KW-0150">Chloroplast</keyword>
<evidence type="ECO:0000256" key="1">
    <source>
        <dbReference type="ARBA" id="ARBA00004026"/>
    </source>
</evidence>
<evidence type="ECO:0000256" key="6">
    <source>
        <dbReference type="ARBA" id="ARBA00022679"/>
    </source>
</evidence>
<keyword evidence="4" id="KW-0240">DNA-directed RNA polymerase</keyword>
<dbReference type="Gene3D" id="1.10.274.100">
    <property type="entry name" value="RNA polymerase Rpb1, domain 3"/>
    <property type="match status" value="1"/>
</dbReference>
<organism evidence="11">
    <name type="scientific">Prototheca stagnorum</name>
    <dbReference type="NCBI Taxonomy" id="215448"/>
    <lineage>
        <taxon>Eukaryota</taxon>
        <taxon>Viridiplantae</taxon>
        <taxon>Chlorophyta</taxon>
        <taxon>core chlorophytes</taxon>
        <taxon>Trebouxiophyceae</taxon>
        <taxon>Chlorellales</taxon>
        <taxon>Chlorellaceae</taxon>
        <taxon>Prototheca</taxon>
    </lineage>
</organism>
<dbReference type="PANTHER" id="PTHR19376">
    <property type="entry name" value="DNA-DIRECTED RNA POLYMERASE"/>
    <property type="match status" value="1"/>
</dbReference>
<dbReference type="EMBL" id="AP018372">
    <property type="protein sequence ID" value="BBD20190.1"/>
    <property type="molecule type" value="Genomic_DNA"/>
</dbReference>
<keyword evidence="6" id="KW-0808">Transferase</keyword>
<accession>A0A2Z6BEP1</accession>
<evidence type="ECO:0000256" key="4">
    <source>
        <dbReference type="ARBA" id="ARBA00022478"/>
    </source>
</evidence>
<evidence type="ECO:0000256" key="7">
    <source>
        <dbReference type="ARBA" id="ARBA00022695"/>
    </source>
</evidence>
<reference evidence="11" key="1">
    <citation type="journal article" date="2018" name="Sci. Rep.">
        <title>Multiple losses of photosynthesis and convergent reductive genome evolution in the colourless green algae Prototheca.</title>
        <authorList>
            <person name="Suzuki S."/>
            <person name="Endoh R."/>
            <person name="Manabe R.I."/>
            <person name="Ohkuma M."/>
            <person name="Hirakawa Y."/>
        </authorList>
    </citation>
    <scope>NUCLEOTIDE SEQUENCE</scope>
    <source>
        <strain evidence="11">JCM 9641</strain>
    </source>
</reference>
<feature type="domain" description="RNA polymerase N-terminal" evidence="10">
    <location>
        <begin position="571"/>
        <end position="945"/>
    </location>
</feature>
<dbReference type="GO" id="GO:0003899">
    <property type="term" value="F:DNA-directed RNA polymerase activity"/>
    <property type="evidence" value="ECO:0007669"/>
    <property type="project" value="UniProtKB-EC"/>
</dbReference>
<evidence type="ECO:0000256" key="5">
    <source>
        <dbReference type="ARBA" id="ARBA00022640"/>
    </source>
</evidence>
<dbReference type="SUPFAM" id="SSF64484">
    <property type="entry name" value="beta and beta-prime subunits of DNA dependent RNA-polymerase"/>
    <property type="match status" value="1"/>
</dbReference>
<evidence type="ECO:0000256" key="8">
    <source>
        <dbReference type="ARBA" id="ARBA00023163"/>
    </source>
</evidence>
<dbReference type="PANTHER" id="PTHR19376:SF54">
    <property type="entry name" value="DNA-DIRECTED RNA POLYMERASE SUBUNIT BETA"/>
    <property type="match status" value="1"/>
</dbReference>
<protein>
    <recommendedName>
        <fullName evidence="3">DNA-directed RNA polymerase</fullName>
        <ecNumber evidence="3">2.7.7.6</ecNumber>
    </recommendedName>
</protein>
<geneLocation type="chloroplast" evidence="11"/>
<dbReference type="RefSeq" id="YP_009478283.1">
    <property type="nucleotide sequence ID" value="NC_037479.1"/>
</dbReference>
<dbReference type="Pfam" id="PF00623">
    <property type="entry name" value="RNA_pol_Rpb1_2"/>
    <property type="match status" value="1"/>
</dbReference>
<evidence type="ECO:0000256" key="2">
    <source>
        <dbReference type="ARBA" id="ARBA00007207"/>
    </source>
</evidence>
<dbReference type="GO" id="GO:0003677">
    <property type="term" value="F:DNA binding"/>
    <property type="evidence" value="ECO:0007669"/>
    <property type="project" value="InterPro"/>
</dbReference>
<evidence type="ECO:0000256" key="3">
    <source>
        <dbReference type="ARBA" id="ARBA00012418"/>
    </source>
</evidence>
<dbReference type="InterPro" id="IPR000722">
    <property type="entry name" value="RNA_pol_asu"/>
</dbReference>
<keyword evidence="5 11" id="KW-0934">Plastid</keyword>
<dbReference type="InterPro" id="IPR006592">
    <property type="entry name" value="RNA_pol_N"/>
</dbReference>
<dbReference type="AlphaFoldDB" id="A0A2Z6BEP1"/>
<comment type="similarity">
    <text evidence="2">Belongs to the RNA polymerase beta' chain family. RpoC1 subfamily.</text>
</comment>
<comment type="function">
    <text evidence="1">DNA-dependent RNA polymerase catalyzes the transcription of DNA into RNA using the four ribonucleoside triphosphates as substrates.</text>
</comment>
<keyword evidence="7" id="KW-0548">Nucleotidyltransferase</keyword>
<evidence type="ECO:0000313" key="11">
    <source>
        <dbReference type="EMBL" id="BBD20190.1"/>
    </source>
</evidence>
<dbReference type="Gene3D" id="1.10.40.90">
    <property type="match status" value="1"/>
</dbReference>
<proteinExistence type="inferred from homology"/>
<comment type="catalytic activity">
    <reaction evidence="9">
        <text>RNA(n) + a ribonucleoside 5'-triphosphate = RNA(n+1) + diphosphate</text>
        <dbReference type="Rhea" id="RHEA:21248"/>
        <dbReference type="Rhea" id="RHEA-COMP:14527"/>
        <dbReference type="Rhea" id="RHEA-COMP:17342"/>
        <dbReference type="ChEBI" id="CHEBI:33019"/>
        <dbReference type="ChEBI" id="CHEBI:61557"/>
        <dbReference type="ChEBI" id="CHEBI:140395"/>
        <dbReference type="EC" id="2.7.7.6"/>
    </reaction>
</comment>
<dbReference type="GO" id="GO:0006351">
    <property type="term" value="P:DNA-templated transcription"/>
    <property type="evidence" value="ECO:0007669"/>
    <property type="project" value="InterPro"/>
</dbReference>